<dbReference type="EMBL" id="AGNK02002610">
    <property type="status" value="NOT_ANNOTATED_CDS"/>
    <property type="molecule type" value="Genomic_DNA"/>
</dbReference>
<dbReference type="HOGENOM" id="CLU_623478_0_0_1"/>
<reference evidence="2" key="2">
    <citation type="submission" date="2018-08" db="UniProtKB">
        <authorList>
            <consortium name="EnsemblPlants"/>
        </authorList>
    </citation>
    <scope>IDENTIFICATION</scope>
    <source>
        <strain evidence="2">Yugu1</strain>
    </source>
</reference>
<keyword evidence="3" id="KW-1185">Reference proteome</keyword>
<dbReference type="PANTHER" id="PTHR34835">
    <property type="entry name" value="OS07G0283600 PROTEIN-RELATED"/>
    <property type="match status" value="1"/>
</dbReference>
<evidence type="ECO:0000313" key="2">
    <source>
        <dbReference type="EnsemblPlants" id="KQL11432"/>
    </source>
</evidence>
<dbReference type="EnsemblPlants" id="KQL11432">
    <property type="protein sequence ID" value="KQL11432"/>
    <property type="gene ID" value="SETIT_007852mg"/>
</dbReference>
<feature type="region of interest" description="Disordered" evidence="1">
    <location>
        <begin position="1"/>
        <end position="37"/>
    </location>
</feature>
<dbReference type="InParanoid" id="K3Y0Z0"/>
<accession>K3Y0Z0</accession>
<proteinExistence type="predicted"/>
<reference evidence="3" key="1">
    <citation type="journal article" date="2012" name="Nat. Biotechnol.">
        <title>Reference genome sequence of the model plant Setaria.</title>
        <authorList>
            <person name="Bennetzen J.L."/>
            <person name="Schmutz J."/>
            <person name="Wang H."/>
            <person name="Percifield R."/>
            <person name="Hawkins J."/>
            <person name="Pontaroli A.C."/>
            <person name="Estep M."/>
            <person name="Feng L."/>
            <person name="Vaughn J.N."/>
            <person name="Grimwood J."/>
            <person name="Jenkins J."/>
            <person name="Barry K."/>
            <person name="Lindquist E."/>
            <person name="Hellsten U."/>
            <person name="Deshpande S."/>
            <person name="Wang X."/>
            <person name="Wu X."/>
            <person name="Mitros T."/>
            <person name="Triplett J."/>
            <person name="Yang X."/>
            <person name="Ye C.Y."/>
            <person name="Mauro-Herrera M."/>
            <person name="Wang L."/>
            <person name="Li P."/>
            <person name="Sharma M."/>
            <person name="Sharma R."/>
            <person name="Ronald P.C."/>
            <person name="Panaud O."/>
            <person name="Kellogg E.A."/>
            <person name="Brutnell T.P."/>
            <person name="Doust A.N."/>
            <person name="Tuskan G.A."/>
            <person name="Rokhsar D."/>
            <person name="Devos K.M."/>
        </authorList>
    </citation>
    <scope>NUCLEOTIDE SEQUENCE [LARGE SCALE GENOMIC DNA]</scope>
    <source>
        <strain evidence="3">cv. Yugu1</strain>
    </source>
</reference>
<evidence type="ECO:0000313" key="3">
    <source>
        <dbReference type="Proteomes" id="UP000004995"/>
    </source>
</evidence>
<evidence type="ECO:0000256" key="1">
    <source>
        <dbReference type="SAM" id="MobiDB-lite"/>
    </source>
</evidence>
<dbReference type="AlphaFoldDB" id="K3Y0Z0"/>
<name>K3Y0Z0_SETIT</name>
<organism evidence="2 3">
    <name type="scientific">Setaria italica</name>
    <name type="common">Foxtail millet</name>
    <name type="synonym">Panicum italicum</name>
    <dbReference type="NCBI Taxonomy" id="4555"/>
    <lineage>
        <taxon>Eukaryota</taxon>
        <taxon>Viridiplantae</taxon>
        <taxon>Streptophyta</taxon>
        <taxon>Embryophyta</taxon>
        <taxon>Tracheophyta</taxon>
        <taxon>Spermatophyta</taxon>
        <taxon>Magnoliopsida</taxon>
        <taxon>Liliopsida</taxon>
        <taxon>Poales</taxon>
        <taxon>Poaceae</taxon>
        <taxon>PACMAD clade</taxon>
        <taxon>Panicoideae</taxon>
        <taxon>Panicodae</taxon>
        <taxon>Paniceae</taxon>
        <taxon>Cenchrinae</taxon>
        <taxon>Setaria</taxon>
    </lineage>
</organism>
<sequence length="440" mass="49173">MELMCSSPHLKTKHRKNLRLPDPPHPLPSDDDKDDDDFILEPIETVPSLDAHATRKRWRGEASSSVHYLVDPTKDTNNGDDDGQDKKIRPVSLQCSPFKFAELVATIDNEIKDRLCSMGFGGLLEFNPTILDRSLLTWLMDKFNPDTIKLEFGSGKEIEINEHSVWCVFLLTKEKLKFRTLAGDLAVRSFLMHAFCTLLFSYTDNYIRLDDVVWTDDLDRIGGIKWCKAVVDSLKVATRLYRLEKKTKGSDAPITGCGIFLIMLYVGRLQHRLDIDQARLPRCSVLDNRIIDRVAAMDRRGDVPSAVIEYNNLELRSLSSTCYVSPPAAAPAPAPAYAPSIAAAAARPSAPSSSTMDAPVLFNYPSFFSSFGQSLCELVGRSKNSKAEKILRSYDASTAKAQSMMRKAHNLTRTANELMAKAHHECYIGIEKLLNDARAT</sequence>
<dbReference type="PANTHER" id="PTHR34835:SF71">
    <property type="entry name" value="UBIQUITIN-LIKE PROTEASE FAMILY PROFILE DOMAIN-CONTAINING PROTEIN"/>
    <property type="match status" value="1"/>
</dbReference>
<dbReference type="Proteomes" id="UP000004995">
    <property type="component" value="Unassembled WGS sequence"/>
</dbReference>
<dbReference type="Gramene" id="KQL11432">
    <property type="protein sequence ID" value="KQL11432"/>
    <property type="gene ID" value="SETIT_007852mg"/>
</dbReference>
<protein>
    <submittedName>
        <fullName evidence="2">Uncharacterized protein</fullName>
    </submittedName>
</protein>